<reference evidence="3" key="1">
    <citation type="journal article" date="2023" name="Mol. Phylogenet. Evol.">
        <title>Genome-scale phylogeny and comparative genomics of the fungal order Sordariales.</title>
        <authorList>
            <person name="Hensen N."/>
            <person name="Bonometti L."/>
            <person name="Westerberg I."/>
            <person name="Brannstrom I.O."/>
            <person name="Guillou S."/>
            <person name="Cros-Aarteil S."/>
            <person name="Calhoun S."/>
            <person name="Haridas S."/>
            <person name="Kuo A."/>
            <person name="Mondo S."/>
            <person name="Pangilinan J."/>
            <person name="Riley R."/>
            <person name="LaButti K."/>
            <person name="Andreopoulos B."/>
            <person name="Lipzen A."/>
            <person name="Chen C."/>
            <person name="Yan M."/>
            <person name="Daum C."/>
            <person name="Ng V."/>
            <person name="Clum A."/>
            <person name="Steindorff A."/>
            <person name="Ohm R.A."/>
            <person name="Martin F."/>
            <person name="Silar P."/>
            <person name="Natvig D.O."/>
            <person name="Lalanne C."/>
            <person name="Gautier V."/>
            <person name="Ament-Velasquez S.L."/>
            <person name="Kruys A."/>
            <person name="Hutchinson M.I."/>
            <person name="Powell A.J."/>
            <person name="Barry K."/>
            <person name="Miller A.N."/>
            <person name="Grigoriev I.V."/>
            <person name="Debuchy R."/>
            <person name="Gladieux P."/>
            <person name="Hiltunen Thoren M."/>
            <person name="Johannesson H."/>
        </authorList>
    </citation>
    <scope>NUCLEOTIDE SEQUENCE [LARGE SCALE GENOMIC DNA]</scope>
    <source>
        <strain evidence="3">CBS 340.73</strain>
    </source>
</reference>
<protein>
    <recommendedName>
        <fullName evidence="1">Cupin type-2 domain-containing protein</fullName>
    </recommendedName>
</protein>
<dbReference type="PANTHER" id="PTHR36448">
    <property type="entry name" value="BLR7373 PROTEIN"/>
    <property type="match status" value="1"/>
</dbReference>
<dbReference type="Gene3D" id="2.60.120.10">
    <property type="entry name" value="Jelly Rolls"/>
    <property type="match status" value="1"/>
</dbReference>
<proteinExistence type="predicted"/>
<dbReference type="InterPro" id="IPR047121">
    <property type="entry name" value="YjiB-like"/>
</dbReference>
<feature type="domain" description="Cupin type-2" evidence="1">
    <location>
        <begin position="78"/>
        <end position="130"/>
    </location>
</feature>
<dbReference type="PANTHER" id="PTHR36448:SF3">
    <property type="entry name" value="CUPIN TYPE-2 DOMAIN-CONTAINING PROTEIN"/>
    <property type="match status" value="1"/>
</dbReference>
<dbReference type="InterPro" id="IPR011051">
    <property type="entry name" value="RmlC_Cupin_sf"/>
</dbReference>
<organism evidence="2 3">
    <name type="scientific">Diplogelasinospora grovesii</name>
    <dbReference type="NCBI Taxonomy" id="303347"/>
    <lineage>
        <taxon>Eukaryota</taxon>
        <taxon>Fungi</taxon>
        <taxon>Dikarya</taxon>
        <taxon>Ascomycota</taxon>
        <taxon>Pezizomycotina</taxon>
        <taxon>Sordariomycetes</taxon>
        <taxon>Sordariomycetidae</taxon>
        <taxon>Sordariales</taxon>
        <taxon>Diplogelasinosporaceae</taxon>
        <taxon>Diplogelasinospora</taxon>
    </lineage>
</organism>
<dbReference type="EMBL" id="MU853947">
    <property type="protein sequence ID" value="KAK3934993.1"/>
    <property type="molecule type" value="Genomic_DNA"/>
</dbReference>
<accession>A0AAN6MYS6</accession>
<comment type="caution">
    <text evidence="2">The sequence shown here is derived from an EMBL/GenBank/DDBJ whole genome shotgun (WGS) entry which is preliminary data.</text>
</comment>
<dbReference type="PIRSF" id="PIRSF019307">
    <property type="entry name" value="UCP019307"/>
    <property type="match status" value="1"/>
</dbReference>
<dbReference type="InterPro" id="IPR014710">
    <property type="entry name" value="RmlC-like_jellyroll"/>
</dbReference>
<dbReference type="CDD" id="cd02219">
    <property type="entry name" value="cupin_YjlB-like"/>
    <property type="match status" value="1"/>
</dbReference>
<dbReference type="InterPro" id="IPR014500">
    <property type="entry name" value="UCP019307_cupin"/>
</dbReference>
<evidence type="ECO:0000259" key="1">
    <source>
        <dbReference type="Pfam" id="PF07883"/>
    </source>
</evidence>
<dbReference type="Pfam" id="PF07883">
    <property type="entry name" value="Cupin_2"/>
    <property type="match status" value="1"/>
</dbReference>
<gene>
    <name evidence="2" type="ORF">QBC46DRAFT_398492</name>
</gene>
<dbReference type="Proteomes" id="UP001303473">
    <property type="component" value="Unassembled WGS sequence"/>
</dbReference>
<name>A0AAN6MYS6_9PEZI</name>
<keyword evidence="3" id="KW-1185">Reference proteome</keyword>
<sequence>MANVTPLGKIAVEKHLIPAYRSTYPTPIYLPNCSITNRPVFIYRGVFPPSTNASAIESHLTQVGVVAPQWRYTMYKATHFHSNTHEVLCIASGRAKLCLGGEENPGRIEPEVKKGDVLILPAGVAHRLLSEVDGFEMVGSYPPDTKDWDMCFGDGDRESIDGRIKRVRWFEGDPVYGESGPVLDPYLSIV</sequence>
<dbReference type="AlphaFoldDB" id="A0AAN6MYS6"/>
<dbReference type="InterPro" id="IPR013096">
    <property type="entry name" value="Cupin_2"/>
</dbReference>
<evidence type="ECO:0000313" key="2">
    <source>
        <dbReference type="EMBL" id="KAK3934993.1"/>
    </source>
</evidence>
<evidence type="ECO:0000313" key="3">
    <source>
        <dbReference type="Proteomes" id="UP001303473"/>
    </source>
</evidence>
<dbReference type="SUPFAM" id="SSF51182">
    <property type="entry name" value="RmlC-like cupins"/>
    <property type="match status" value="1"/>
</dbReference>